<gene>
    <name evidence="6" type="ORF">DS909_03935</name>
</gene>
<dbReference type="InterPro" id="IPR034593">
    <property type="entry name" value="DgoD-like"/>
</dbReference>
<name>A0A366X5B9_9RHOB</name>
<comment type="cofactor">
    <cofactor evidence="1">
        <name>Mg(2+)</name>
        <dbReference type="ChEBI" id="CHEBI:18420"/>
    </cofactor>
</comment>
<reference evidence="6 7" key="1">
    <citation type="submission" date="2018-07" db="EMBL/GenBank/DDBJ databases">
        <title>Modular assembly of carbohydrate-degrading microbial communities in the ocean.</title>
        <authorList>
            <person name="Enke T.N."/>
            <person name="Datta M.S."/>
            <person name="Schwartzman J.A."/>
            <person name="Cermak N."/>
            <person name="Schmitz D.A."/>
            <person name="Barrere J."/>
            <person name="Cordero O.X."/>
        </authorList>
    </citation>
    <scope>NUCLEOTIDE SEQUENCE [LARGE SCALE GENOMIC DNA]</scope>
    <source>
        <strain evidence="6 7">C3M10</strain>
    </source>
</reference>
<dbReference type="GO" id="GO:0046872">
    <property type="term" value="F:metal ion binding"/>
    <property type="evidence" value="ECO:0007669"/>
    <property type="project" value="UniProtKB-KW"/>
</dbReference>
<evidence type="ECO:0000256" key="1">
    <source>
        <dbReference type="ARBA" id="ARBA00001946"/>
    </source>
</evidence>
<dbReference type="InterPro" id="IPR029065">
    <property type="entry name" value="Enolase_C-like"/>
</dbReference>
<evidence type="ECO:0000313" key="6">
    <source>
        <dbReference type="EMBL" id="RBW60581.1"/>
    </source>
</evidence>
<dbReference type="InterPro" id="IPR013342">
    <property type="entry name" value="Mandelate_racemase_C"/>
</dbReference>
<dbReference type="RefSeq" id="WP_113822131.1">
    <property type="nucleotide sequence ID" value="NZ_QOCE01000011.1"/>
</dbReference>
<proteinExistence type="inferred from homology"/>
<dbReference type="Proteomes" id="UP000252706">
    <property type="component" value="Unassembled WGS sequence"/>
</dbReference>
<dbReference type="SFLD" id="SFLDS00001">
    <property type="entry name" value="Enolase"/>
    <property type="match status" value="1"/>
</dbReference>
<dbReference type="Gene3D" id="3.20.20.120">
    <property type="entry name" value="Enolase-like C-terminal domain"/>
    <property type="match status" value="1"/>
</dbReference>
<protein>
    <submittedName>
        <fullName evidence="6">Mandelate racemase</fullName>
    </submittedName>
</protein>
<dbReference type="Pfam" id="PF13378">
    <property type="entry name" value="MR_MLE_C"/>
    <property type="match status" value="1"/>
</dbReference>
<comment type="caution">
    <text evidence="6">The sequence shown here is derived from an EMBL/GenBank/DDBJ whole genome shotgun (WGS) entry which is preliminary data.</text>
</comment>
<evidence type="ECO:0000256" key="3">
    <source>
        <dbReference type="ARBA" id="ARBA00022723"/>
    </source>
</evidence>
<dbReference type="SUPFAM" id="SSF51604">
    <property type="entry name" value="Enolase C-terminal domain-like"/>
    <property type="match status" value="1"/>
</dbReference>
<dbReference type="AlphaFoldDB" id="A0A366X5B9"/>
<feature type="domain" description="Mandelate racemase/muconate lactonizing enzyme C-terminal" evidence="5">
    <location>
        <begin position="142"/>
        <end position="236"/>
    </location>
</feature>
<evidence type="ECO:0000259" key="5">
    <source>
        <dbReference type="SMART" id="SM00922"/>
    </source>
</evidence>
<organism evidence="6 7">
    <name type="scientific">Phaeobacter gallaeciensis</name>
    <dbReference type="NCBI Taxonomy" id="60890"/>
    <lineage>
        <taxon>Bacteria</taxon>
        <taxon>Pseudomonadati</taxon>
        <taxon>Pseudomonadota</taxon>
        <taxon>Alphaproteobacteria</taxon>
        <taxon>Rhodobacterales</taxon>
        <taxon>Roseobacteraceae</taxon>
        <taxon>Phaeobacter</taxon>
    </lineage>
</organism>
<dbReference type="SFLD" id="SFLDF00556">
    <property type="entry name" value="4R-hydroxyproline_betaine_2-ep"/>
    <property type="match status" value="1"/>
</dbReference>
<dbReference type="EMBL" id="QOCE01000011">
    <property type="protein sequence ID" value="RBW60581.1"/>
    <property type="molecule type" value="Genomic_DNA"/>
</dbReference>
<dbReference type="InterPro" id="IPR034622">
    <property type="entry name" value="4R-hPro_betaine_2-epimerase"/>
</dbReference>
<comment type="similarity">
    <text evidence="2">Belongs to the mandelate racemase/muconate lactonizing enzyme family.</text>
</comment>
<evidence type="ECO:0000256" key="4">
    <source>
        <dbReference type="ARBA" id="ARBA00022842"/>
    </source>
</evidence>
<dbReference type="GO" id="GO:0006579">
    <property type="term" value="P:amino-acid betaine catabolic process"/>
    <property type="evidence" value="ECO:0007669"/>
    <property type="project" value="InterPro"/>
</dbReference>
<keyword evidence="4" id="KW-0460">Magnesium</keyword>
<dbReference type="InterPro" id="IPR029017">
    <property type="entry name" value="Enolase-like_N"/>
</dbReference>
<dbReference type="SFLD" id="SFLDG00180">
    <property type="entry name" value="muconate_cycloisomerase"/>
    <property type="match status" value="1"/>
</dbReference>
<keyword evidence="3" id="KW-0479">Metal-binding</keyword>
<evidence type="ECO:0000313" key="7">
    <source>
        <dbReference type="Proteomes" id="UP000252706"/>
    </source>
</evidence>
<dbReference type="GO" id="GO:0016855">
    <property type="term" value="F:racemase and epimerase activity, acting on amino acids and derivatives"/>
    <property type="evidence" value="ECO:0007669"/>
    <property type="project" value="InterPro"/>
</dbReference>
<dbReference type="SMART" id="SM00922">
    <property type="entry name" value="MR_MLE"/>
    <property type="match status" value="1"/>
</dbReference>
<evidence type="ECO:0000256" key="2">
    <source>
        <dbReference type="ARBA" id="ARBA00008031"/>
    </source>
</evidence>
<dbReference type="PANTHER" id="PTHR48080">
    <property type="entry name" value="D-GALACTONATE DEHYDRATASE-RELATED"/>
    <property type="match status" value="1"/>
</dbReference>
<dbReference type="OrthoDB" id="9802699at2"/>
<dbReference type="InterPro" id="IPR013341">
    <property type="entry name" value="Mandelate_racemase_N_dom"/>
</dbReference>
<dbReference type="Pfam" id="PF02746">
    <property type="entry name" value="MR_MLE_N"/>
    <property type="match status" value="1"/>
</dbReference>
<sequence length="368" mass="39406">MKIAEIHIYQHDLPVKNGPYTMANAEVWALDTTLVKIVTDTGVVGWGETCPVGPTYAEAFAGGARAALIQMAPDLIGTGCLPLILHRQMNALLNGHTYAKAALDIAVHDALGKHLGLSVADLLGGALTDRVPSYYATGVGAPDDIAKLAREKRDEGYPRLQIKVGGRPVEIDIETIRKVWETVGTTTRLAVDGNRGWNTRDALRVSRECGDIPFIMEQPCNSIDELRQIRPQIRHALYMDENSVDLATVVQAVGTGLVDGFGMKVTRIGGLHPMRSFRDICAARNLPHTCDDNWGGDIIAAACTHVGATVAPDRLEGVWIAGPYIDGHYDPENGVKVDGGHISVPQRPGLGVVPEETAFGAPIASFGG</sequence>
<dbReference type="PANTHER" id="PTHR48080:SF3">
    <property type="entry name" value="ENOLASE SUPERFAMILY MEMBER DDB_G0284701"/>
    <property type="match status" value="1"/>
</dbReference>
<dbReference type="SUPFAM" id="SSF54826">
    <property type="entry name" value="Enolase N-terminal domain-like"/>
    <property type="match status" value="1"/>
</dbReference>
<accession>A0A366X5B9</accession>
<dbReference type="Gene3D" id="3.30.390.10">
    <property type="entry name" value="Enolase-like, N-terminal domain"/>
    <property type="match status" value="1"/>
</dbReference>
<dbReference type="InterPro" id="IPR036849">
    <property type="entry name" value="Enolase-like_C_sf"/>
</dbReference>
<dbReference type="FunFam" id="3.30.390.10:FF:000009">
    <property type="entry name" value="Hydrophobic dipeptide epimerase"/>
    <property type="match status" value="1"/>
</dbReference>